<organism evidence="1 2">
    <name type="scientific">Cuscuta epithymum</name>
    <dbReference type="NCBI Taxonomy" id="186058"/>
    <lineage>
        <taxon>Eukaryota</taxon>
        <taxon>Viridiplantae</taxon>
        <taxon>Streptophyta</taxon>
        <taxon>Embryophyta</taxon>
        <taxon>Tracheophyta</taxon>
        <taxon>Spermatophyta</taxon>
        <taxon>Magnoliopsida</taxon>
        <taxon>eudicotyledons</taxon>
        <taxon>Gunneridae</taxon>
        <taxon>Pentapetalae</taxon>
        <taxon>asterids</taxon>
        <taxon>lamiids</taxon>
        <taxon>Solanales</taxon>
        <taxon>Convolvulaceae</taxon>
        <taxon>Cuscuteae</taxon>
        <taxon>Cuscuta</taxon>
        <taxon>Cuscuta subgen. Cuscuta</taxon>
    </lineage>
</organism>
<dbReference type="AlphaFoldDB" id="A0AAV0F8R7"/>
<keyword evidence="2" id="KW-1185">Reference proteome</keyword>
<evidence type="ECO:0000313" key="2">
    <source>
        <dbReference type="Proteomes" id="UP001152523"/>
    </source>
</evidence>
<sequence length="40" mass="4623">MEVRNSDNVFQFRGENAISADGLERLRQRKGKEISERASK</sequence>
<dbReference type="Proteomes" id="UP001152523">
    <property type="component" value="Unassembled WGS sequence"/>
</dbReference>
<feature type="non-terminal residue" evidence="1">
    <location>
        <position position="40"/>
    </location>
</feature>
<name>A0AAV0F8R7_9ASTE</name>
<gene>
    <name evidence="1" type="ORF">CEPIT_LOCUS31775</name>
</gene>
<reference evidence="1" key="1">
    <citation type="submission" date="2022-07" db="EMBL/GenBank/DDBJ databases">
        <authorList>
            <person name="Macas J."/>
            <person name="Novak P."/>
            <person name="Neumann P."/>
        </authorList>
    </citation>
    <scope>NUCLEOTIDE SEQUENCE</scope>
</reference>
<proteinExistence type="predicted"/>
<protein>
    <submittedName>
        <fullName evidence="1">Uncharacterized protein</fullName>
    </submittedName>
</protein>
<evidence type="ECO:0000313" key="1">
    <source>
        <dbReference type="EMBL" id="CAH9131925.1"/>
    </source>
</evidence>
<dbReference type="EMBL" id="CAMAPF010000967">
    <property type="protein sequence ID" value="CAH9131925.1"/>
    <property type="molecule type" value="Genomic_DNA"/>
</dbReference>
<comment type="caution">
    <text evidence="1">The sequence shown here is derived from an EMBL/GenBank/DDBJ whole genome shotgun (WGS) entry which is preliminary data.</text>
</comment>
<accession>A0AAV0F8R7</accession>